<feature type="modified residue" description="4-aspartylphosphate" evidence="1">
    <location>
        <position position="54"/>
    </location>
</feature>
<dbReference type="PANTHER" id="PTHR37299:SF1">
    <property type="entry name" value="STAGE 0 SPORULATION PROTEIN A HOMOLOG"/>
    <property type="match status" value="1"/>
</dbReference>
<keyword evidence="5" id="KW-1185">Reference proteome</keyword>
<name>A0ABV5F2J2_9FLAO</name>
<dbReference type="SUPFAM" id="SSF52172">
    <property type="entry name" value="CheY-like"/>
    <property type="match status" value="1"/>
</dbReference>
<dbReference type="InterPro" id="IPR011006">
    <property type="entry name" value="CheY-like_superfamily"/>
</dbReference>
<dbReference type="Gene3D" id="3.40.50.2300">
    <property type="match status" value="1"/>
</dbReference>
<dbReference type="InterPro" id="IPR007492">
    <property type="entry name" value="LytTR_DNA-bd_dom"/>
</dbReference>
<dbReference type="InterPro" id="IPR046947">
    <property type="entry name" value="LytR-like"/>
</dbReference>
<comment type="caution">
    <text evidence="4">The sequence shown here is derived from an EMBL/GenBank/DDBJ whole genome shotgun (WGS) entry which is preliminary data.</text>
</comment>
<dbReference type="PROSITE" id="PS50930">
    <property type="entry name" value="HTH_LYTTR"/>
    <property type="match status" value="1"/>
</dbReference>
<dbReference type="PROSITE" id="PS50110">
    <property type="entry name" value="RESPONSE_REGULATORY"/>
    <property type="match status" value="1"/>
</dbReference>
<dbReference type="Pfam" id="PF00072">
    <property type="entry name" value="Response_reg"/>
    <property type="match status" value="1"/>
</dbReference>
<keyword evidence="1" id="KW-0597">Phosphoprotein</keyword>
<dbReference type="Gene3D" id="2.40.50.1020">
    <property type="entry name" value="LytTr DNA-binding domain"/>
    <property type="match status" value="1"/>
</dbReference>
<evidence type="ECO:0000259" key="2">
    <source>
        <dbReference type="PROSITE" id="PS50110"/>
    </source>
</evidence>
<evidence type="ECO:0000259" key="3">
    <source>
        <dbReference type="PROSITE" id="PS50930"/>
    </source>
</evidence>
<sequence>MYKCIIIDDEELARALLESYVNKLDFLELEGSFENPLEAMPLIKSKAIDIIFLDIQMPDLKGTDFAKLIPDETKVIFTTAYSEYALQGFELNALDYLLKPITFERFLKAVNKLKPDSVESPIAEFITVKSGYDLHKIKLVDINYIESDSEYVVFHLDNRKIMSYQTLKSLEKSLPKSLFIRVHRSYIVNKLQVTGLKGRDLILNATTIPVSDSYYDTVKNTLF</sequence>
<accession>A0ABV5F2J2</accession>
<dbReference type="RefSeq" id="WP_382382892.1">
    <property type="nucleotide sequence ID" value="NZ_JBHMEZ010000012.1"/>
</dbReference>
<organism evidence="4 5">
    <name type="scientific">Formosa undariae</name>
    <dbReference type="NCBI Taxonomy" id="1325436"/>
    <lineage>
        <taxon>Bacteria</taxon>
        <taxon>Pseudomonadati</taxon>
        <taxon>Bacteroidota</taxon>
        <taxon>Flavobacteriia</taxon>
        <taxon>Flavobacteriales</taxon>
        <taxon>Flavobacteriaceae</taxon>
        <taxon>Formosa</taxon>
    </lineage>
</organism>
<dbReference type="InterPro" id="IPR001789">
    <property type="entry name" value="Sig_transdc_resp-reg_receiver"/>
</dbReference>
<dbReference type="PANTHER" id="PTHR37299">
    <property type="entry name" value="TRANSCRIPTIONAL REGULATOR-RELATED"/>
    <property type="match status" value="1"/>
</dbReference>
<gene>
    <name evidence="4" type="ORF">ACFFVB_11305</name>
</gene>
<evidence type="ECO:0000256" key="1">
    <source>
        <dbReference type="PROSITE-ProRule" id="PRU00169"/>
    </source>
</evidence>
<feature type="domain" description="Response regulatory" evidence="2">
    <location>
        <begin position="3"/>
        <end position="114"/>
    </location>
</feature>
<dbReference type="Proteomes" id="UP001589605">
    <property type="component" value="Unassembled WGS sequence"/>
</dbReference>
<evidence type="ECO:0000313" key="5">
    <source>
        <dbReference type="Proteomes" id="UP001589605"/>
    </source>
</evidence>
<dbReference type="SMART" id="SM00850">
    <property type="entry name" value="LytTR"/>
    <property type="match status" value="1"/>
</dbReference>
<protein>
    <submittedName>
        <fullName evidence="4">LytR/AlgR family response regulator transcription factor</fullName>
    </submittedName>
</protein>
<reference evidence="4 5" key="1">
    <citation type="submission" date="2024-09" db="EMBL/GenBank/DDBJ databases">
        <authorList>
            <person name="Sun Q."/>
            <person name="Mori K."/>
        </authorList>
    </citation>
    <scope>NUCLEOTIDE SEQUENCE [LARGE SCALE GENOMIC DNA]</scope>
    <source>
        <strain evidence="4 5">CECT 8286</strain>
    </source>
</reference>
<evidence type="ECO:0000313" key="4">
    <source>
        <dbReference type="EMBL" id="MFB9053662.1"/>
    </source>
</evidence>
<dbReference type="SMART" id="SM00448">
    <property type="entry name" value="REC"/>
    <property type="match status" value="1"/>
</dbReference>
<proteinExistence type="predicted"/>
<dbReference type="EMBL" id="JBHMEZ010000012">
    <property type="protein sequence ID" value="MFB9053662.1"/>
    <property type="molecule type" value="Genomic_DNA"/>
</dbReference>
<dbReference type="Pfam" id="PF04397">
    <property type="entry name" value="LytTR"/>
    <property type="match status" value="1"/>
</dbReference>
<feature type="domain" description="HTH LytTR-type" evidence="3">
    <location>
        <begin position="126"/>
        <end position="223"/>
    </location>
</feature>